<reference evidence="2" key="1">
    <citation type="journal article" date="2014" name="Nat. Commun.">
        <title>Genome sequence of mungbean and insights into evolution within Vigna species.</title>
        <authorList>
            <person name="Kang Y.J."/>
            <person name="Kim S.K."/>
            <person name="Kim M.Y."/>
            <person name="Lestari P."/>
            <person name="Kim K.H."/>
            <person name="Ha B.K."/>
            <person name="Jun T.H."/>
            <person name="Hwang W.J."/>
            <person name="Lee T."/>
            <person name="Lee J."/>
            <person name="Shim S."/>
            <person name="Yoon M.Y."/>
            <person name="Jang Y.E."/>
            <person name="Han K.S."/>
            <person name="Taeprayoon P."/>
            <person name="Yoon N."/>
            <person name="Somta P."/>
            <person name="Tanya P."/>
            <person name="Kim K.S."/>
            <person name="Gwag J.G."/>
            <person name="Moon J.K."/>
            <person name="Lee Y.H."/>
            <person name="Park B.S."/>
            <person name="Bombarely A."/>
            <person name="Doyle J.J."/>
            <person name="Jackson S.A."/>
            <person name="Schafleitner R."/>
            <person name="Srinives P."/>
            <person name="Varshney R.K."/>
            <person name="Lee S.H."/>
        </authorList>
    </citation>
    <scope>NUCLEOTIDE SEQUENCE [LARGE SCALE GENOMIC DNA]</scope>
    <source>
        <strain evidence="2">cv. VC1973A</strain>
    </source>
</reference>
<sequence>MGVHSGSSSHEPKSLELVKHVIDIGVPEKLRLSERSIYKVPFNLREVNKDAYTPYCISIGPIHFEGVNLKTMQEHKLRYYLFFLDRVSNGQAIMKSFEHYLQNKEQEIRRCYSEKFTLSTEKFVAMMLLDAVFIMELFLRNYESKSKSFDDDLIMKQSWLARDIARDLILLENQIPFFVLLELYEKVVPDCKKEHTGFVDLAFEYFAFYDPQMWLFSNNQETKKGNFCCSKEPCKAKSKGSSFKDLKPEHFTDLIRFSYLPTDETKGQASDHVPRTATKLQDSGEYFEKGGGKRKLLDVTFEKKQILSLCLCLGCLQCLNHFKARFRIPQLKVDHNTECLFRNLIAFEQCHYPDKPYICNYVNLIDSLIHTQLDVELLVEKEVIVHELGSHKEVASLVNGLCKHVVTNSTCYYDTIKGLNDHYKNKWYHTMASLRLVYFRDLWRASSTVVGIAVLIFAVFQFLRALRALFKT</sequence>
<dbReference type="RefSeq" id="XP_014516177.2">
    <property type="nucleotide sequence ID" value="XM_014660691.2"/>
</dbReference>
<evidence type="ECO:0000313" key="3">
    <source>
        <dbReference type="RefSeq" id="XP_014516177.2"/>
    </source>
</evidence>
<protein>
    <submittedName>
        <fullName evidence="3">UPF0481 protein At3g47200-like</fullName>
    </submittedName>
</protein>
<accession>A0A1S3VD92</accession>
<reference evidence="3" key="2">
    <citation type="submission" date="2025-08" db="UniProtKB">
        <authorList>
            <consortium name="RefSeq"/>
        </authorList>
    </citation>
    <scope>IDENTIFICATION</scope>
    <source>
        <tissue evidence="3">Leaf</tissue>
    </source>
</reference>
<dbReference type="Pfam" id="PF03140">
    <property type="entry name" value="DUF247"/>
    <property type="match status" value="1"/>
</dbReference>
<organism evidence="2 3">
    <name type="scientific">Vigna radiata var. radiata</name>
    <name type="common">Mung bean</name>
    <name type="synonym">Phaseolus aureus</name>
    <dbReference type="NCBI Taxonomy" id="3916"/>
    <lineage>
        <taxon>Eukaryota</taxon>
        <taxon>Viridiplantae</taxon>
        <taxon>Streptophyta</taxon>
        <taxon>Embryophyta</taxon>
        <taxon>Tracheophyta</taxon>
        <taxon>Spermatophyta</taxon>
        <taxon>Magnoliopsida</taxon>
        <taxon>eudicotyledons</taxon>
        <taxon>Gunneridae</taxon>
        <taxon>Pentapetalae</taxon>
        <taxon>rosids</taxon>
        <taxon>fabids</taxon>
        <taxon>Fabales</taxon>
        <taxon>Fabaceae</taxon>
        <taxon>Papilionoideae</taxon>
        <taxon>50 kb inversion clade</taxon>
        <taxon>NPAAA clade</taxon>
        <taxon>indigoferoid/millettioid clade</taxon>
        <taxon>Phaseoleae</taxon>
        <taxon>Vigna</taxon>
    </lineage>
</organism>
<dbReference type="STRING" id="3916.A0A1S3VD92"/>
<dbReference type="InterPro" id="IPR004158">
    <property type="entry name" value="DUF247_pln"/>
</dbReference>
<dbReference type="GeneID" id="106773924"/>
<evidence type="ECO:0000313" key="2">
    <source>
        <dbReference type="Proteomes" id="UP000087766"/>
    </source>
</evidence>
<keyword evidence="1" id="KW-0472">Membrane</keyword>
<dbReference type="KEGG" id="vra:106773924"/>
<dbReference type="AlphaFoldDB" id="A0A1S3VD92"/>
<dbReference type="Proteomes" id="UP000087766">
    <property type="component" value="Chromosome 9"/>
</dbReference>
<keyword evidence="2" id="KW-1185">Reference proteome</keyword>
<feature type="transmembrane region" description="Helical" evidence="1">
    <location>
        <begin position="442"/>
        <end position="463"/>
    </location>
</feature>
<dbReference type="PANTHER" id="PTHR31170">
    <property type="entry name" value="BNAC04G53230D PROTEIN"/>
    <property type="match status" value="1"/>
</dbReference>
<dbReference type="OrthoDB" id="591587at2759"/>
<dbReference type="PANTHER" id="PTHR31170:SF9">
    <property type="entry name" value="PROTEIN, PUTATIVE (DUF247)-RELATED"/>
    <property type="match status" value="1"/>
</dbReference>
<name>A0A1S3VD92_VIGRR</name>
<keyword evidence="1" id="KW-1133">Transmembrane helix</keyword>
<dbReference type="Gramene" id="Vradi09g05470.1">
    <property type="protein sequence ID" value="Vradi09g05470.1"/>
    <property type="gene ID" value="Vradi09g05470"/>
</dbReference>
<keyword evidence="1" id="KW-0812">Transmembrane</keyword>
<evidence type="ECO:0000256" key="1">
    <source>
        <dbReference type="SAM" id="Phobius"/>
    </source>
</evidence>
<proteinExistence type="predicted"/>
<gene>
    <name evidence="3" type="primary">LOC106773924</name>
</gene>